<feature type="domain" description="Secretion system C-terminal sorting" evidence="3">
    <location>
        <begin position="264"/>
        <end position="333"/>
    </location>
</feature>
<evidence type="ECO:0000313" key="7">
    <source>
        <dbReference type="Proteomes" id="UP000322315"/>
    </source>
</evidence>
<dbReference type="Proteomes" id="UP000322315">
    <property type="component" value="Unassembled WGS sequence"/>
</dbReference>
<gene>
    <name evidence="4" type="ORF">F2B50_07700</name>
    <name evidence="5" type="ORF">FPF71_07700</name>
</gene>
<reference evidence="5 6" key="2">
    <citation type="submission" date="2019-07" db="EMBL/GenBank/DDBJ databases">
        <title>Algibacter marinivivus sp. nov., isolated from the surface of a marine red alga.</title>
        <authorList>
            <person name="Zhong X."/>
            <person name="Xu W."/>
            <person name="Zhang Y."/>
            <person name="Zhang Q."/>
            <person name="Du Z."/>
        </authorList>
    </citation>
    <scope>NUCLEOTIDE SEQUENCE [LARGE SCALE GENOMIC DNA]</scope>
    <source>
        <strain evidence="5 6">RU-4-M-4</strain>
    </source>
</reference>
<organism evidence="4 7">
    <name type="scientific">Algibacter amylolyticus</name>
    <dbReference type="NCBI Taxonomy" id="1608400"/>
    <lineage>
        <taxon>Bacteria</taxon>
        <taxon>Pseudomonadati</taxon>
        <taxon>Bacteroidota</taxon>
        <taxon>Flavobacteriia</taxon>
        <taxon>Flavobacteriales</taxon>
        <taxon>Flavobacteriaceae</taxon>
        <taxon>Algibacter</taxon>
    </lineage>
</organism>
<dbReference type="OrthoDB" id="1138233at2"/>
<keyword evidence="6" id="KW-1185">Reference proteome</keyword>
<dbReference type="Proteomes" id="UP000315145">
    <property type="component" value="Unassembled WGS sequence"/>
</dbReference>
<comment type="caution">
    <text evidence="4">The sequence shown here is derived from an EMBL/GenBank/DDBJ whole genome shotgun (WGS) entry which is preliminary data.</text>
</comment>
<evidence type="ECO:0000313" key="4">
    <source>
        <dbReference type="EMBL" id="KAA5825071.1"/>
    </source>
</evidence>
<evidence type="ECO:0000256" key="1">
    <source>
        <dbReference type="ARBA" id="ARBA00022729"/>
    </source>
</evidence>
<dbReference type="EMBL" id="VMBF01000004">
    <property type="protein sequence ID" value="TSJ77565.1"/>
    <property type="molecule type" value="Genomic_DNA"/>
</dbReference>
<keyword evidence="1 2" id="KW-0732">Signal</keyword>
<dbReference type="Pfam" id="PF18962">
    <property type="entry name" value="Por_Secre_tail"/>
    <property type="match status" value="1"/>
</dbReference>
<evidence type="ECO:0000313" key="6">
    <source>
        <dbReference type="Proteomes" id="UP000315145"/>
    </source>
</evidence>
<feature type="chain" id="PRO_5024420447" evidence="2">
    <location>
        <begin position="28"/>
        <end position="335"/>
    </location>
</feature>
<accession>A0A5M7BCG0</accession>
<dbReference type="InterPro" id="IPR026444">
    <property type="entry name" value="Secre_tail"/>
</dbReference>
<evidence type="ECO:0000259" key="3">
    <source>
        <dbReference type="Pfam" id="PF18962"/>
    </source>
</evidence>
<name>A0A5M7BCG0_9FLAO</name>
<feature type="signal peptide" evidence="2">
    <location>
        <begin position="1"/>
        <end position="27"/>
    </location>
</feature>
<reference evidence="4 7" key="1">
    <citation type="journal article" date="2015" name="Int. J. Syst. Evol. Microbiol.">
        <title>Algibacter amylolyticus sp. nov., isolated from intertidal sediment.</title>
        <authorList>
            <person name="Zhang D.C."/>
            <person name="Wu J."/>
            <person name="Neuner K."/>
            <person name="Yao J."/>
            <person name="Margesin R."/>
        </authorList>
    </citation>
    <scope>NUCLEOTIDE SEQUENCE [LARGE SCALE GENOMIC DNA]</scope>
    <source>
        <strain evidence="4 7">RU-4-M-4</strain>
    </source>
</reference>
<protein>
    <submittedName>
        <fullName evidence="4">T9SS type A sorting domain-containing protein</fullName>
    </submittedName>
</protein>
<evidence type="ECO:0000313" key="5">
    <source>
        <dbReference type="EMBL" id="TSJ77565.1"/>
    </source>
</evidence>
<sequence length="335" mass="36384">MKTKLLILACFYTVLSFGQSVSTYHSAPNTNFTLLGPATGMDQTATGANANWTLTNFTQGNTYVDTYTAPTASELSTYPGTTNVLSIINEANTSNPNQFFLAENGSGSAITGISQGDIELNYSTNNAFIGMFPMSFGTNNSGPVSGTFSFQGTNGTFTGTFSASIEAYGTLTVGTTYSETVTRMRVDQSLSFSVPPILNNVGTLTQTVYYYFNNTTNNLDFRYSYTNIVSAALNIDQTSESFEFNTTDNTLSSNDFNLAAITKLYPNPAQNAISVNIPNSETVKSFLIYDNQGRIVSARSEHHNNIDISNLNTGLYFLNIQTNSGKVFNKKFVKN</sequence>
<dbReference type="EMBL" id="VWRS01000004">
    <property type="protein sequence ID" value="KAA5825071.1"/>
    <property type="molecule type" value="Genomic_DNA"/>
</dbReference>
<reference evidence="4" key="3">
    <citation type="submission" date="2019-09" db="EMBL/GenBank/DDBJ databases">
        <authorList>
            <person name="Zhang D.-C."/>
        </authorList>
    </citation>
    <scope>NUCLEOTIDE SEQUENCE</scope>
    <source>
        <strain evidence="4">RU-4-M-4</strain>
    </source>
</reference>
<proteinExistence type="predicted"/>
<dbReference type="NCBIfam" id="TIGR04183">
    <property type="entry name" value="Por_Secre_tail"/>
    <property type="match status" value="1"/>
</dbReference>
<dbReference type="AlphaFoldDB" id="A0A5M7BCG0"/>
<evidence type="ECO:0000256" key="2">
    <source>
        <dbReference type="SAM" id="SignalP"/>
    </source>
</evidence>
<dbReference type="RefSeq" id="WP_144116105.1">
    <property type="nucleotide sequence ID" value="NZ_JACHGE010000005.1"/>
</dbReference>